<dbReference type="InterPro" id="IPR036637">
    <property type="entry name" value="Phosphohistidine_dom_sf"/>
</dbReference>
<dbReference type="InterPro" id="IPR008731">
    <property type="entry name" value="PTS_EIN"/>
</dbReference>
<evidence type="ECO:0000256" key="18">
    <source>
        <dbReference type="SAM" id="MobiDB-lite"/>
    </source>
</evidence>
<dbReference type="InterPro" id="IPR006318">
    <property type="entry name" value="PTS_EI-like"/>
</dbReference>
<dbReference type="InterPro" id="IPR040442">
    <property type="entry name" value="Pyrv_kinase-like_dom_sf"/>
</dbReference>
<evidence type="ECO:0000259" key="21">
    <source>
        <dbReference type="Pfam" id="PF05524"/>
    </source>
</evidence>
<dbReference type="PROSITE" id="PS00370">
    <property type="entry name" value="PEP_ENZYMES_PHOS_SITE"/>
    <property type="match status" value="1"/>
</dbReference>
<dbReference type="RefSeq" id="WP_268078766.1">
    <property type="nucleotide sequence ID" value="NZ_CP106885.1"/>
</dbReference>
<evidence type="ECO:0000256" key="1">
    <source>
        <dbReference type="ARBA" id="ARBA00000683"/>
    </source>
</evidence>
<feature type="domain" description="PEP-utilising enzyme C-terminal" evidence="20">
    <location>
        <begin position="310"/>
        <end position="599"/>
    </location>
</feature>
<name>A0ABY8GUY8_9BURK</name>
<feature type="region of interest" description="Disordered" evidence="18">
    <location>
        <begin position="1"/>
        <end position="27"/>
    </location>
</feature>
<evidence type="ECO:0000256" key="10">
    <source>
        <dbReference type="ARBA" id="ARBA00022597"/>
    </source>
</evidence>
<dbReference type="PANTHER" id="PTHR46244">
    <property type="entry name" value="PHOSPHOENOLPYRUVATE-PROTEIN PHOSPHOTRANSFERASE"/>
    <property type="match status" value="1"/>
</dbReference>
<evidence type="ECO:0000256" key="5">
    <source>
        <dbReference type="ARBA" id="ARBA00007837"/>
    </source>
</evidence>
<evidence type="ECO:0000259" key="19">
    <source>
        <dbReference type="Pfam" id="PF00391"/>
    </source>
</evidence>
<evidence type="ECO:0000256" key="15">
    <source>
        <dbReference type="ARBA" id="ARBA00022842"/>
    </source>
</evidence>
<keyword evidence="8 17" id="KW-0813">Transport</keyword>
<dbReference type="InterPro" id="IPR000121">
    <property type="entry name" value="PEP_util_C"/>
</dbReference>
<evidence type="ECO:0000256" key="3">
    <source>
        <dbReference type="ARBA" id="ARBA00002728"/>
    </source>
</evidence>
<comment type="similarity">
    <text evidence="5 17">Belongs to the PEP-utilizing enzyme family.</text>
</comment>
<organism evidence="22 23">
    <name type="scientific">Achromobacter spanius</name>
    <dbReference type="NCBI Taxonomy" id="217203"/>
    <lineage>
        <taxon>Bacteria</taxon>
        <taxon>Pseudomonadati</taxon>
        <taxon>Pseudomonadota</taxon>
        <taxon>Betaproteobacteria</taxon>
        <taxon>Burkholderiales</taxon>
        <taxon>Alcaligenaceae</taxon>
        <taxon>Achromobacter</taxon>
    </lineage>
</organism>
<dbReference type="InterPro" id="IPR018274">
    <property type="entry name" value="PEP_util_AS"/>
</dbReference>
<evidence type="ECO:0000256" key="12">
    <source>
        <dbReference type="ARBA" id="ARBA00022683"/>
    </source>
</evidence>
<keyword evidence="13 17" id="KW-0479">Metal-binding</keyword>
<feature type="domain" description="PEP-utilising enzyme mobile" evidence="19">
    <location>
        <begin position="215"/>
        <end position="284"/>
    </location>
</feature>
<evidence type="ECO:0000256" key="2">
    <source>
        <dbReference type="ARBA" id="ARBA00001946"/>
    </source>
</evidence>
<evidence type="ECO:0000256" key="17">
    <source>
        <dbReference type="PIRNR" id="PIRNR000732"/>
    </source>
</evidence>
<dbReference type="NCBIfam" id="TIGR01417">
    <property type="entry name" value="PTS_I_fam"/>
    <property type="match status" value="1"/>
</dbReference>
<keyword evidence="12 17" id="KW-0598">Phosphotransferase system</keyword>
<dbReference type="Pfam" id="PF05524">
    <property type="entry name" value="PEP-utilisers_N"/>
    <property type="match status" value="1"/>
</dbReference>
<sequence length="625" mass="66788">MPSKRFPKSKLCSTANSVSRNRTTPESASLGIAEAGLSTTLNNAHDGAGGASPVVCLYGKGVAKGYAIGRAVVMGAAALEVAHYRIAPEDVPAESSRLTEALASAQHELRQLADTLPADAPRELGAMLNVHSLLLGDPLLAEQTLGLIAERHYNAEWALTTQGQMLGQQFDAMEDEYLRERGADVRQVIERVLHVLAGTSVILPDMSHMGGDDALVVVAHDISPADMLRLRGGRFAAFVTDLGGPTSHTAIVARSMGVPAVVAMGNVRELVRDGDMLIIDGAAGAVVVNPSDRILQEYRRRQAAYADERAELGLLRDEPSVTLDGIDIVLHANIELPEEAALALASGADGIGLFRSEFLFMGRPDLPGEEEQYEAYSSVVKVMAGRPVTIRTLDIGSDKTLDGEATVATNPALGQRAIRYCLARPEMFATQLRAILRASAHGPVRLLIPMIAHMHEVVATKAAIESARRELDARGQAYAPHMEVGAMVEVPAIAIAIEPFAQALDFLSIGTNDLIQYTLAIDRGDHDVASLYDPLHPAVLRLVANTINAGERAGKPVAVCGEMAGDSRMTRLLLGLGLTEFSMHPQQLLDVKREVRRAHSNALRIKVATALNRALPVDLDALDPA</sequence>
<dbReference type="Gene3D" id="3.50.30.10">
    <property type="entry name" value="Phosphohistidine domain"/>
    <property type="match status" value="1"/>
</dbReference>
<dbReference type="PRINTS" id="PR01736">
    <property type="entry name" value="PHPHTRNFRASE"/>
</dbReference>
<dbReference type="Pfam" id="PF02896">
    <property type="entry name" value="PEP-utilizers_C"/>
    <property type="match status" value="1"/>
</dbReference>
<comment type="cofactor">
    <cofactor evidence="2 17">
        <name>Mg(2+)</name>
        <dbReference type="ChEBI" id="CHEBI:18420"/>
    </cofactor>
</comment>
<dbReference type="Proteomes" id="UP001214170">
    <property type="component" value="Chromosome"/>
</dbReference>
<evidence type="ECO:0000256" key="11">
    <source>
        <dbReference type="ARBA" id="ARBA00022679"/>
    </source>
</evidence>
<keyword evidence="14 17" id="KW-0418">Kinase</keyword>
<comment type="catalytic activity">
    <reaction evidence="1 17">
        <text>L-histidyl-[protein] + phosphoenolpyruvate = N(pros)-phospho-L-histidyl-[protein] + pyruvate</text>
        <dbReference type="Rhea" id="RHEA:23880"/>
        <dbReference type="Rhea" id="RHEA-COMP:9745"/>
        <dbReference type="Rhea" id="RHEA-COMP:9746"/>
        <dbReference type="ChEBI" id="CHEBI:15361"/>
        <dbReference type="ChEBI" id="CHEBI:29979"/>
        <dbReference type="ChEBI" id="CHEBI:58702"/>
        <dbReference type="ChEBI" id="CHEBI:64837"/>
        <dbReference type="EC" id="2.7.3.9"/>
    </reaction>
</comment>
<dbReference type="Pfam" id="PF00391">
    <property type="entry name" value="PEP-utilizers"/>
    <property type="match status" value="1"/>
</dbReference>
<dbReference type="InterPro" id="IPR008279">
    <property type="entry name" value="PEP-util_enz_mobile_dom"/>
</dbReference>
<evidence type="ECO:0000259" key="20">
    <source>
        <dbReference type="Pfam" id="PF02896"/>
    </source>
</evidence>
<dbReference type="GO" id="GO:0008965">
    <property type="term" value="F:phosphoenolpyruvate-protein phosphotransferase activity"/>
    <property type="evidence" value="ECO:0007669"/>
    <property type="project" value="UniProtKB-EC"/>
</dbReference>
<dbReference type="InterPro" id="IPR050499">
    <property type="entry name" value="PEP-utilizing_PTS_enzyme"/>
</dbReference>
<dbReference type="InterPro" id="IPR015813">
    <property type="entry name" value="Pyrv/PenolPyrv_kinase-like_dom"/>
</dbReference>
<keyword evidence="15 17" id="KW-0460">Magnesium</keyword>
<keyword evidence="23" id="KW-1185">Reference proteome</keyword>
<evidence type="ECO:0000256" key="8">
    <source>
        <dbReference type="ARBA" id="ARBA00022448"/>
    </source>
</evidence>
<dbReference type="EC" id="2.7.3.9" evidence="6 17"/>
<comment type="function">
    <text evidence="3 17">General (non sugar-specific) component of the phosphoenolpyruvate-dependent sugar phosphotransferase system (sugar PTS). This major carbohydrate active-transport system catalyzes the phosphorylation of incoming sugar substrates concomitantly with their translocation across the cell membrane. Enzyme I transfers the phosphoryl group from phosphoenolpyruvate (PEP) to the phosphoryl carrier protein (HPr).</text>
</comment>
<evidence type="ECO:0000256" key="14">
    <source>
        <dbReference type="ARBA" id="ARBA00022777"/>
    </source>
</evidence>
<dbReference type="SUPFAM" id="SSF52009">
    <property type="entry name" value="Phosphohistidine domain"/>
    <property type="match status" value="1"/>
</dbReference>
<dbReference type="EMBL" id="CP121261">
    <property type="protein sequence ID" value="WFP08450.1"/>
    <property type="molecule type" value="Genomic_DNA"/>
</dbReference>
<keyword evidence="9 17" id="KW-0963">Cytoplasm</keyword>
<evidence type="ECO:0000256" key="13">
    <source>
        <dbReference type="ARBA" id="ARBA00022723"/>
    </source>
</evidence>
<dbReference type="InterPro" id="IPR023151">
    <property type="entry name" value="PEP_util_CS"/>
</dbReference>
<reference evidence="22 23" key="1">
    <citation type="submission" date="2023-03" db="EMBL/GenBank/DDBJ databases">
        <title>Achromobacter spanius LIG8.</title>
        <authorList>
            <person name="Shrestha S."/>
        </authorList>
    </citation>
    <scope>NUCLEOTIDE SEQUENCE [LARGE SCALE GENOMIC DNA]</scope>
    <source>
        <strain evidence="22 23">LIG8</strain>
    </source>
</reference>
<proteinExistence type="inferred from homology"/>
<dbReference type="PIRSF" id="PIRSF000732">
    <property type="entry name" value="PTS_enzyme_I"/>
    <property type="match status" value="1"/>
</dbReference>
<dbReference type="PROSITE" id="PS00742">
    <property type="entry name" value="PEP_ENZYMES_2"/>
    <property type="match status" value="1"/>
</dbReference>
<protein>
    <recommendedName>
        <fullName evidence="7 17">Phosphoenolpyruvate-protein phosphotransferase</fullName>
        <ecNumber evidence="6 17">2.7.3.9</ecNumber>
    </recommendedName>
    <alternativeName>
        <fullName evidence="16 17">Phosphotransferase system, enzyme I</fullName>
    </alternativeName>
</protein>
<comment type="subcellular location">
    <subcellularLocation>
        <location evidence="4 17">Cytoplasm</location>
    </subcellularLocation>
</comment>
<evidence type="ECO:0000256" key="6">
    <source>
        <dbReference type="ARBA" id="ARBA00012232"/>
    </source>
</evidence>
<gene>
    <name evidence="22" type="primary">ptsP</name>
    <name evidence="22" type="ORF">P8T11_00830</name>
</gene>
<keyword evidence="11 17" id="KW-0808">Transferase</keyword>
<dbReference type="PANTHER" id="PTHR46244:SF3">
    <property type="entry name" value="PHOSPHOENOLPYRUVATE-PROTEIN PHOSPHOTRANSFERASE"/>
    <property type="match status" value="1"/>
</dbReference>
<feature type="domain" description="Phosphotransferase system enzyme I N-terminal" evidence="21">
    <location>
        <begin position="59"/>
        <end position="181"/>
    </location>
</feature>
<evidence type="ECO:0000256" key="9">
    <source>
        <dbReference type="ARBA" id="ARBA00022490"/>
    </source>
</evidence>
<dbReference type="InterPro" id="IPR024692">
    <property type="entry name" value="PTS_EI"/>
</dbReference>
<dbReference type="SUPFAM" id="SSF51621">
    <property type="entry name" value="Phosphoenolpyruvate/pyruvate domain"/>
    <property type="match status" value="1"/>
</dbReference>
<dbReference type="InterPro" id="IPR036618">
    <property type="entry name" value="PtsI_HPr-bd_sf"/>
</dbReference>
<evidence type="ECO:0000256" key="4">
    <source>
        <dbReference type="ARBA" id="ARBA00004496"/>
    </source>
</evidence>
<dbReference type="Gene3D" id="1.10.274.10">
    <property type="entry name" value="PtsI, HPr-binding domain"/>
    <property type="match status" value="1"/>
</dbReference>
<feature type="compositionally biased region" description="Polar residues" evidence="18">
    <location>
        <begin position="11"/>
        <end position="27"/>
    </location>
</feature>
<keyword evidence="10 17" id="KW-0762">Sugar transport</keyword>
<accession>A0ABY8GUY8</accession>
<evidence type="ECO:0000256" key="16">
    <source>
        <dbReference type="ARBA" id="ARBA00033235"/>
    </source>
</evidence>
<dbReference type="SUPFAM" id="SSF47831">
    <property type="entry name" value="Enzyme I of the PEP:sugar phosphotransferase system HPr-binding (sub)domain"/>
    <property type="match status" value="1"/>
</dbReference>
<evidence type="ECO:0000313" key="23">
    <source>
        <dbReference type="Proteomes" id="UP001214170"/>
    </source>
</evidence>
<evidence type="ECO:0000313" key="22">
    <source>
        <dbReference type="EMBL" id="WFP08450.1"/>
    </source>
</evidence>
<evidence type="ECO:0000256" key="7">
    <source>
        <dbReference type="ARBA" id="ARBA00016544"/>
    </source>
</evidence>
<dbReference type="Gene3D" id="3.20.20.60">
    <property type="entry name" value="Phosphoenolpyruvate-binding domains"/>
    <property type="match status" value="1"/>
</dbReference>